<protein>
    <submittedName>
        <fullName evidence="6">Tigger transposable element-derived protein 1-like</fullName>
    </submittedName>
</protein>
<name>A0A670Z4B0_PSETE</name>
<dbReference type="OrthoDB" id="125347at2759"/>
<dbReference type="Pfam" id="PF03184">
    <property type="entry name" value="DDE_1"/>
    <property type="match status" value="1"/>
</dbReference>
<dbReference type="InterPro" id="IPR007889">
    <property type="entry name" value="HTH_Psq"/>
</dbReference>
<dbReference type="Ensembl" id="ENSPTXT00000017149.1">
    <property type="protein sequence ID" value="ENSPTXP00000016638.1"/>
    <property type="gene ID" value="ENSPTXG00000011491.1"/>
</dbReference>
<dbReference type="Pfam" id="PF03221">
    <property type="entry name" value="HTH_Tnp_Tc5"/>
    <property type="match status" value="1"/>
</dbReference>
<evidence type="ECO:0000256" key="4">
    <source>
        <dbReference type="SAM" id="MobiDB-lite"/>
    </source>
</evidence>
<dbReference type="Gene3D" id="1.10.10.60">
    <property type="entry name" value="Homeodomain-like"/>
    <property type="match status" value="2"/>
</dbReference>
<dbReference type="AlphaFoldDB" id="A0A670Z4B0"/>
<keyword evidence="7" id="KW-1185">Reference proteome</keyword>
<evidence type="ECO:0000256" key="2">
    <source>
        <dbReference type="ARBA" id="ARBA00023125"/>
    </source>
</evidence>
<evidence type="ECO:0000256" key="3">
    <source>
        <dbReference type="ARBA" id="ARBA00023242"/>
    </source>
</evidence>
<dbReference type="InterPro" id="IPR004875">
    <property type="entry name" value="DDE_SF_endonuclease_dom"/>
</dbReference>
<dbReference type="Gene3D" id="3.30.420.10">
    <property type="entry name" value="Ribonuclease H-like superfamily/Ribonuclease H"/>
    <property type="match status" value="1"/>
</dbReference>
<dbReference type="Proteomes" id="UP000472273">
    <property type="component" value="Unplaced"/>
</dbReference>
<feature type="compositionally biased region" description="Basic and acidic residues" evidence="4">
    <location>
        <begin position="585"/>
        <end position="608"/>
    </location>
</feature>
<feature type="region of interest" description="Disordered" evidence="4">
    <location>
        <begin position="566"/>
        <end position="608"/>
    </location>
</feature>
<evidence type="ECO:0000256" key="1">
    <source>
        <dbReference type="ARBA" id="ARBA00004123"/>
    </source>
</evidence>
<evidence type="ECO:0000259" key="5">
    <source>
        <dbReference type="PROSITE" id="PS51253"/>
    </source>
</evidence>
<dbReference type="KEGG" id="ptex:113449610"/>
<keyword evidence="3" id="KW-0539">Nucleus</keyword>
<dbReference type="GO" id="GO:0005634">
    <property type="term" value="C:nucleus"/>
    <property type="evidence" value="ECO:0007669"/>
    <property type="project" value="UniProtKB-SubCell"/>
</dbReference>
<sequence>MASNQVKSGGNVGGKKVLRKIEMKVKKEIIEKYERGMRVTDLAAEYNKPSSTISTILKQKVAIKAANVASGVTMLTKQRPQVLEEMEKLLLVWLNEKQLAGDSVSEAVIWEEARMIHYNLRQKYPSSSRESDEFKASREWFERFCKKNGIVRHGEAASSDTAAAAAAAAEAFAKDFAKFVEAKGYVPQQVFNCDQTGLFWKKMPKRTYITQEEMAMPGHKPMKDRLTLLLCANASGDLKIKPLVVYQYENPREFKQHNVYKTRLPVMWRANTKGLVTRSLFLEWLHEAFVPAVREYLSNNHLPERCVLLMDNALAHPPSLVDLMDNEYNFIEVKFLPANTTPLLQPMDQEIIPIFKKLYTKGLFTKCFNVTEETSLTLREFWKYHFNIVHCLSLIDKAWEDVTYWTLNSAWKKLWPECVAERDFERFEPSVVDEIVSMGNSMGLEVDSDDIEELIKDHDEELTADELVALQNEQHKVLTEEQSLGEEDESEVIKSDVLKDILRKWNECQNLFEKHHPDKTLTNRVLNMMNDHLISHFRKVLMRRKRHVTLERHLMTVGPPAKLIKKTQETSDSEITEDETFEVEEITRDKTPEGKRPSIVEVDSPSKQ</sequence>
<dbReference type="Pfam" id="PF04218">
    <property type="entry name" value="CENP-B_N"/>
    <property type="match status" value="1"/>
</dbReference>
<accession>A0A670Z4B0</accession>
<dbReference type="InterPro" id="IPR050863">
    <property type="entry name" value="CenT-Element_Derived"/>
</dbReference>
<comment type="subcellular location">
    <subcellularLocation>
        <location evidence="1">Nucleus</location>
    </subcellularLocation>
</comment>
<dbReference type="InterPro" id="IPR006600">
    <property type="entry name" value="HTH_CenpB_DNA-bd_dom"/>
</dbReference>
<proteinExistence type="predicted"/>
<evidence type="ECO:0000313" key="6">
    <source>
        <dbReference type="Ensembl" id="ENSPTXP00000016638.1"/>
    </source>
</evidence>
<dbReference type="PROSITE" id="PS51253">
    <property type="entry name" value="HTH_CENPB"/>
    <property type="match status" value="1"/>
</dbReference>
<dbReference type="InterPro" id="IPR036397">
    <property type="entry name" value="RNaseH_sf"/>
</dbReference>
<organism evidence="6 7">
    <name type="scientific">Pseudonaja textilis</name>
    <name type="common">Eastern brown snake</name>
    <dbReference type="NCBI Taxonomy" id="8673"/>
    <lineage>
        <taxon>Eukaryota</taxon>
        <taxon>Metazoa</taxon>
        <taxon>Chordata</taxon>
        <taxon>Craniata</taxon>
        <taxon>Vertebrata</taxon>
        <taxon>Euteleostomi</taxon>
        <taxon>Lepidosauria</taxon>
        <taxon>Squamata</taxon>
        <taxon>Bifurcata</taxon>
        <taxon>Unidentata</taxon>
        <taxon>Episquamata</taxon>
        <taxon>Toxicofera</taxon>
        <taxon>Serpentes</taxon>
        <taxon>Colubroidea</taxon>
        <taxon>Elapidae</taxon>
        <taxon>Hydrophiinae</taxon>
        <taxon>Pseudonaja</taxon>
    </lineage>
</organism>
<dbReference type="GO" id="GO:0003677">
    <property type="term" value="F:DNA binding"/>
    <property type="evidence" value="ECO:0007669"/>
    <property type="project" value="UniProtKB-KW"/>
</dbReference>
<feature type="compositionally biased region" description="Acidic residues" evidence="4">
    <location>
        <begin position="571"/>
        <end position="584"/>
    </location>
</feature>
<dbReference type="PANTHER" id="PTHR19303:SF27">
    <property type="entry name" value="HTH CENPB-TYPE DOMAIN-CONTAINING PROTEIN"/>
    <property type="match status" value="1"/>
</dbReference>
<reference evidence="6" key="1">
    <citation type="submission" date="2025-08" db="UniProtKB">
        <authorList>
            <consortium name="Ensembl"/>
        </authorList>
    </citation>
    <scope>IDENTIFICATION</scope>
</reference>
<gene>
    <name evidence="6" type="primary">LOC113449610</name>
</gene>
<dbReference type="SUPFAM" id="SSF46689">
    <property type="entry name" value="Homeodomain-like"/>
    <property type="match status" value="2"/>
</dbReference>
<dbReference type="GeneID" id="113449610"/>
<reference evidence="6" key="2">
    <citation type="submission" date="2025-09" db="UniProtKB">
        <authorList>
            <consortium name="Ensembl"/>
        </authorList>
    </citation>
    <scope>IDENTIFICATION</scope>
</reference>
<keyword evidence="2" id="KW-0238">DNA-binding</keyword>
<feature type="domain" description="HTH CENPB-type" evidence="5">
    <location>
        <begin position="74"/>
        <end position="154"/>
    </location>
</feature>
<dbReference type="PANTHER" id="PTHR19303">
    <property type="entry name" value="TRANSPOSON"/>
    <property type="match status" value="1"/>
</dbReference>
<dbReference type="OMA" id="EDHRTPE"/>
<dbReference type="RefSeq" id="XP_026576480.1">
    <property type="nucleotide sequence ID" value="XM_026720695.1"/>
</dbReference>
<dbReference type="InterPro" id="IPR009057">
    <property type="entry name" value="Homeodomain-like_sf"/>
</dbReference>
<dbReference type="GeneTree" id="ENSGT00940000154420"/>
<evidence type="ECO:0000313" key="7">
    <source>
        <dbReference type="Proteomes" id="UP000472273"/>
    </source>
</evidence>